<dbReference type="Pfam" id="PF19567">
    <property type="entry name" value="CpsB_CapC"/>
    <property type="match status" value="1"/>
</dbReference>
<comment type="similarity">
    <text evidence="1">Belongs to the metallo-dependent hydrolases superfamily. CpsB/CapC family.</text>
</comment>
<evidence type="ECO:0000313" key="5">
    <source>
        <dbReference type="EMBL" id="QDU33109.1"/>
    </source>
</evidence>
<keyword evidence="3 5" id="KW-0378">Hydrolase</keyword>
<dbReference type="InterPro" id="IPR016667">
    <property type="entry name" value="Caps_polysacc_synth_CpsB/CapC"/>
</dbReference>
<dbReference type="Proteomes" id="UP000317369">
    <property type="component" value="Chromosome"/>
</dbReference>
<reference evidence="5 6" key="1">
    <citation type="submission" date="2019-02" db="EMBL/GenBank/DDBJ databases">
        <title>Deep-cultivation of Planctomycetes and their phenomic and genomic characterization uncovers novel biology.</title>
        <authorList>
            <person name="Wiegand S."/>
            <person name="Jogler M."/>
            <person name="Boedeker C."/>
            <person name="Pinto D."/>
            <person name="Vollmers J."/>
            <person name="Rivas-Marin E."/>
            <person name="Kohn T."/>
            <person name="Peeters S.H."/>
            <person name="Heuer A."/>
            <person name="Rast P."/>
            <person name="Oberbeckmann S."/>
            <person name="Bunk B."/>
            <person name="Jeske O."/>
            <person name="Meyerdierks A."/>
            <person name="Storesund J.E."/>
            <person name="Kallscheuer N."/>
            <person name="Luecker S."/>
            <person name="Lage O.M."/>
            <person name="Pohl T."/>
            <person name="Merkel B.J."/>
            <person name="Hornburger P."/>
            <person name="Mueller R.-W."/>
            <person name="Bruemmer F."/>
            <person name="Labrenz M."/>
            <person name="Spormann A.M."/>
            <person name="Op den Camp H."/>
            <person name="Overmann J."/>
            <person name="Amann R."/>
            <person name="Jetten M.S.M."/>
            <person name="Mascher T."/>
            <person name="Medema M.H."/>
            <person name="Devos D.P."/>
            <person name="Kaster A.-K."/>
            <person name="Ovreas L."/>
            <person name="Rohde M."/>
            <person name="Galperin M.Y."/>
            <person name="Jogler C."/>
        </authorList>
    </citation>
    <scope>NUCLEOTIDE SEQUENCE [LARGE SCALE GENOMIC DNA]</scope>
    <source>
        <strain evidence="5 6">KS4</strain>
    </source>
</reference>
<evidence type="ECO:0000256" key="3">
    <source>
        <dbReference type="ARBA" id="ARBA00022801"/>
    </source>
</evidence>
<dbReference type="PANTHER" id="PTHR39181">
    <property type="entry name" value="TYROSINE-PROTEIN PHOSPHATASE YWQE"/>
    <property type="match status" value="1"/>
</dbReference>
<dbReference type="EC" id="3.1.3.48" evidence="2"/>
<dbReference type="RefSeq" id="WP_145075703.1">
    <property type="nucleotide sequence ID" value="NZ_CP036425.1"/>
</dbReference>
<evidence type="ECO:0000256" key="1">
    <source>
        <dbReference type="ARBA" id="ARBA00005750"/>
    </source>
</evidence>
<comment type="catalytic activity">
    <reaction evidence="4">
        <text>O-phospho-L-tyrosyl-[protein] + H2O = L-tyrosyl-[protein] + phosphate</text>
        <dbReference type="Rhea" id="RHEA:10684"/>
        <dbReference type="Rhea" id="RHEA-COMP:10136"/>
        <dbReference type="Rhea" id="RHEA-COMP:20101"/>
        <dbReference type="ChEBI" id="CHEBI:15377"/>
        <dbReference type="ChEBI" id="CHEBI:43474"/>
        <dbReference type="ChEBI" id="CHEBI:46858"/>
        <dbReference type="ChEBI" id="CHEBI:61978"/>
        <dbReference type="EC" id="3.1.3.48"/>
    </reaction>
</comment>
<accession>A0A517YSA2</accession>
<dbReference type="OrthoDB" id="9788539at2"/>
<dbReference type="AlphaFoldDB" id="A0A517YSA2"/>
<dbReference type="PANTHER" id="PTHR39181:SF1">
    <property type="entry name" value="TYROSINE-PROTEIN PHOSPHATASE YWQE"/>
    <property type="match status" value="1"/>
</dbReference>
<dbReference type="GO" id="GO:0004725">
    <property type="term" value="F:protein tyrosine phosphatase activity"/>
    <property type="evidence" value="ECO:0007669"/>
    <property type="project" value="UniProtKB-EC"/>
</dbReference>
<evidence type="ECO:0000256" key="4">
    <source>
        <dbReference type="ARBA" id="ARBA00051722"/>
    </source>
</evidence>
<proteinExistence type="inferred from homology"/>
<keyword evidence="6" id="KW-1185">Reference proteome</keyword>
<evidence type="ECO:0000256" key="2">
    <source>
        <dbReference type="ARBA" id="ARBA00013064"/>
    </source>
</evidence>
<dbReference type="SUPFAM" id="SSF89550">
    <property type="entry name" value="PHP domain-like"/>
    <property type="match status" value="1"/>
</dbReference>
<dbReference type="EMBL" id="CP036425">
    <property type="protein sequence ID" value="QDU33109.1"/>
    <property type="molecule type" value="Genomic_DNA"/>
</dbReference>
<evidence type="ECO:0000313" key="6">
    <source>
        <dbReference type="Proteomes" id="UP000317369"/>
    </source>
</evidence>
<dbReference type="InterPro" id="IPR016195">
    <property type="entry name" value="Pol/histidinol_Pase-like"/>
</dbReference>
<protein>
    <recommendedName>
        <fullName evidence="2">protein-tyrosine-phosphatase</fullName>
        <ecNumber evidence="2">3.1.3.48</ecNumber>
    </recommendedName>
</protein>
<name>A0A517YSA2_9BACT</name>
<sequence length="260" mass="29735">MSEEQNNGEALEVPRGRIDIHCHLIPGVDDGCMDVDESVAIIEELKLHGYVGSICTPHIWREMFPMNGPGHIERWVEQLKGELSSRGVQYELWAGGEIRLHKKVIEEWQQDGVMTLAGSKYVLVDFWEGKWSRWVNKAFEYLLGEGYVPILAHPERLPEMRKIDKYLDTIMAEGVLLQGNFQCFTGEAGYTADVNIRRWMEAGYYTFLATDAHRPDSIFSRIDGIDIAMATYSQQRIREMADTKPRELILGIEPTSADQQ</sequence>
<dbReference type="GO" id="GO:0030145">
    <property type="term" value="F:manganese ion binding"/>
    <property type="evidence" value="ECO:0007669"/>
    <property type="project" value="InterPro"/>
</dbReference>
<dbReference type="Gene3D" id="3.20.20.140">
    <property type="entry name" value="Metal-dependent hydrolases"/>
    <property type="match status" value="1"/>
</dbReference>
<dbReference type="KEGG" id="pcor:KS4_11510"/>
<organism evidence="5 6">
    <name type="scientific">Poriferisphaera corsica</name>
    <dbReference type="NCBI Taxonomy" id="2528020"/>
    <lineage>
        <taxon>Bacteria</taxon>
        <taxon>Pseudomonadati</taxon>
        <taxon>Planctomycetota</taxon>
        <taxon>Phycisphaerae</taxon>
        <taxon>Phycisphaerales</taxon>
        <taxon>Phycisphaeraceae</taxon>
        <taxon>Poriferisphaera</taxon>
    </lineage>
</organism>
<gene>
    <name evidence="5" type="primary">ywqE</name>
    <name evidence="5" type="ORF">KS4_11510</name>
</gene>